<comment type="caution">
    <text evidence="9">The sequence shown here is derived from an EMBL/GenBank/DDBJ whole genome shotgun (WGS) entry which is preliminary data.</text>
</comment>
<comment type="similarity">
    <text evidence="2">Belongs to the AP-2 family.</text>
</comment>
<keyword evidence="6" id="KW-0539">Nucleus</keyword>
<dbReference type="PRINTS" id="PR01748">
    <property type="entry name" value="AP2TNSCPFCT"/>
</dbReference>
<evidence type="ECO:0000256" key="7">
    <source>
        <dbReference type="SAM" id="MobiDB-lite"/>
    </source>
</evidence>
<feature type="compositionally biased region" description="Gly residues" evidence="7">
    <location>
        <begin position="479"/>
        <end position="497"/>
    </location>
</feature>
<gene>
    <name evidence="9" type="ORF">V1264_023096</name>
</gene>
<dbReference type="PANTHER" id="PTHR10812:SF17">
    <property type="entry name" value="TRANSCRIPTION FACTOR AP-2, ISOFORM D"/>
    <property type="match status" value="1"/>
</dbReference>
<keyword evidence="4" id="KW-0238">DNA-binding</keyword>
<keyword evidence="3" id="KW-0805">Transcription regulation</keyword>
<sequence length="514" mass="55505">MDQSVNRSTNALVNGGVSVSPNGALVVCSQAGPISLKQGSPHYRDNNNHQGHIDANMPHASAFGMIDTAASEDRRSDLVGGHGGFSHLVSSNSTTFSSAPRLTHTPAGDFQPPYFPPPYPPQQPMDFHHAHVNAGDPYSNVNPFQQNHYNQLGDRNVLQRHRDDSLMHAAAGLGGSYDARRTDYMGGMRRTDVLHHGGHPGLSLDQDPSLLSLHHATNPPALPGLEDANQPMGDDNSYLTADQSSHIRKGMRNKNDNKDLIISGVAAPSDIFCSVPGRLSLLSSTSKYKVTVAEVQRRLSAPECLNASLLGGVLRRAKSKNGGRSLRDKLEKIGLSLPAGRRKAANVTLLTSLVEGETIRLARDFTYLCETEFPSRVSAEHNLRHNVVDPADYHNRKNMVLAAKQMLKEVQDLMNQDRSPLGNNRPTPVLDHKMQCALTHFSLLTHGFGTPAFQAVMNTVQSYFTEMIKIIDKSYGGGGNGGQQVVGGGGGNGGGNGLDSSGKVKNDKEDVRRE</sequence>
<feature type="compositionally biased region" description="Basic and acidic residues" evidence="7">
    <location>
        <begin position="502"/>
        <end position="514"/>
    </location>
</feature>
<organism evidence="9 10">
    <name type="scientific">Littorina saxatilis</name>
    <dbReference type="NCBI Taxonomy" id="31220"/>
    <lineage>
        <taxon>Eukaryota</taxon>
        <taxon>Metazoa</taxon>
        <taxon>Spiralia</taxon>
        <taxon>Lophotrochozoa</taxon>
        <taxon>Mollusca</taxon>
        <taxon>Gastropoda</taxon>
        <taxon>Caenogastropoda</taxon>
        <taxon>Littorinimorpha</taxon>
        <taxon>Littorinoidea</taxon>
        <taxon>Littorinidae</taxon>
        <taxon>Littorina</taxon>
    </lineage>
</organism>
<dbReference type="Proteomes" id="UP001374579">
    <property type="component" value="Unassembled WGS sequence"/>
</dbReference>
<evidence type="ECO:0000256" key="5">
    <source>
        <dbReference type="ARBA" id="ARBA00023163"/>
    </source>
</evidence>
<dbReference type="GO" id="GO:0000977">
    <property type="term" value="F:RNA polymerase II transcription regulatory region sequence-specific DNA binding"/>
    <property type="evidence" value="ECO:0007669"/>
    <property type="project" value="TreeGrafter"/>
</dbReference>
<dbReference type="GO" id="GO:0000981">
    <property type="term" value="F:DNA-binding transcription factor activity, RNA polymerase II-specific"/>
    <property type="evidence" value="ECO:0007669"/>
    <property type="project" value="TreeGrafter"/>
</dbReference>
<dbReference type="GO" id="GO:0042127">
    <property type="term" value="P:regulation of cell population proliferation"/>
    <property type="evidence" value="ECO:0007669"/>
    <property type="project" value="TreeGrafter"/>
</dbReference>
<keyword evidence="10" id="KW-1185">Reference proteome</keyword>
<feature type="region of interest" description="Disordered" evidence="7">
    <location>
        <begin position="190"/>
        <end position="240"/>
    </location>
</feature>
<evidence type="ECO:0000313" key="10">
    <source>
        <dbReference type="Proteomes" id="UP001374579"/>
    </source>
</evidence>
<reference evidence="9 10" key="1">
    <citation type="submission" date="2024-02" db="EMBL/GenBank/DDBJ databases">
        <title>Chromosome-scale genome assembly of the rough periwinkle Littorina saxatilis.</title>
        <authorList>
            <person name="De Jode A."/>
            <person name="Faria R."/>
            <person name="Formenti G."/>
            <person name="Sims Y."/>
            <person name="Smith T.P."/>
            <person name="Tracey A."/>
            <person name="Wood J.M.D."/>
            <person name="Zagrodzka Z.B."/>
            <person name="Johannesson K."/>
            <person name="Butlin R.K."/>
            <person name="Leder E.H."/>
        </authorList>
    </citation>
    <scope>NUCLEOTIDE SEQUENCE [LARGE SCALE GENOMIC DNA]</scope>
    <source>
        <strain evidence="9">Snail1</strain>
        <tissue evidence="9">Muscle</tissue>
    </source>
</reference>
<dbReference type="InterPro" id="IPR004979">
    <property type="entry name" value="TF_AP2"/>
</dbReference>
<dbReference type="GO" id="GO:0005634">
    <property type="term" value="C:nucleus"/>
    <property type="evidence" value="ECO:0007669"/>
    <property type="project" value="UniProtKB-SubCell"/>
</dbReference>
<proteinExistence type="inferred from homology"/>
<evidence type="ECO:0000256" key="1">
    <source>
        <dbReference type="ARBA" id="ARBA00004123"/>
    </source>
</evidence>
<dbReference type="Pfam" id="PF03299">
    <property type="entry name" value="TF_AP-2"/>
    <property type="match status" value="1"/>
</dbReference>
<evidence type="ECO:0000256" key="4">
    <source>
        <dbReference type="ARBA" id="ARBA00023125"/>
    </source>
</evidence>
<comment type="subcellular location">
    <subcellularLocation>
        <location evidence="1">Nucleus</location>
    </subcellularLocation>
</comment>
<keyword evidence="5" id="KW-0804">Transcription</keyword>
<dbReference type="AlphaFoldDB" id="A0AAN9GA38"/>
<evidence type="ECO:0000256" key="3">
    <source>
        <dbReference type="ARBA" id="ARBA00023015"/>
    </source>
</evidence>
<evidence type="ECO:0000313" key="9">
    <source>
        <dbReference type="EMBL" id="KAK7100099.1"/>
    </source>
</evidence>
<evidence type="ECO:0000256" key="6">
    <source>
        <dbReference type="ARBA" id="ARBA00023242"/>
    </source>
</evidence>
<feature type="region of interest" description="Disordered" evidence="7">
    <location>
        <begin position="479"/>
        <end position="514"/>
    </location>
</feature>
<feature type="compositionally biased region" description="Low complexity" evidence="7">
    <location>
        <begin position="202"/>
        <end position="213"/>
    </location>
</feature>
<evidence type="ECO:0000259" key="8">
    <source>
        <dbReference type="Pfam" id="PF03299"/>
    </source>
</evidence>
<dbReference type="EMBL" id="JBAMIC010000011">
    <property type="protein sequence ID" value="KAK7100099.1"/>
    <property type="molecule type" value="Genomic_DNA"/>
</dbReference>
<protein>
    <recommendedName>
        <fullName evidence="8">Transcription factor AP-2 C-terminal domain-containing protein</fullName>
    </recommendedName>
</protein>
<dbReference type="InterPro" id="IPR013854">
    <property type="entry name" value="TF_AP2_C"/>
</dbReference>
<name>A0AAN9GA38_9CAEN</name>
<accession>A0AAN9GA38</accession>
<dbReference type="PANTHER" id="PTHR10812">
    <property type="entry name" value="TRANSCRIPTION FACTOR AP-2"/>
    <property type="match status" value="1"/>
</dbReference>
<evidence type="ECO:0000256" key="2">
    <source>
        <dbReference type="ARBA" id="ARBA00007770"/>
    </source>
</evidence>
<feature type="domain" description="Transcription factor AP-2 C-terminal" evidence="8">
    <location>
        <begin position="272"/>
        <end position="467"/>
    </location>
</feature>